<name>Q3BZH9_XANE5</name>
<reference evidence="1 2" key="1">
    <citation type="journal article" date="2005" name="J. Bacteriol.">
        <title>Insights into genome plasticity and pathogenicity of the plant pathogenic Bacterium Xanthomonas campestris pv. vesicatoria revealed by the complete genome sequence.</title>
        <authorList>
            <person name="Thieme F."/>
            <person name="Koebnik R."/>
            <person name="Bekel T."/>
            <person name="Berger C."/>
            <person name="Boch J."/>
            <person name="Buettner D."/>
            <person name="Caldana C."/>
            <person name="Gaigalat L."/>
            <person name="Goesmann A."/>
            <person name="Kay S."/>
            <person name="Kirchner O."/>
            <person name="Lanz C."/>
            <person name="Linke B."/>
            <person name="McHardy A.C."/>
            <person name="Meyer F."/>
            <person name="Mittenhuber G."/>
            <person name="Nies D.H."/>
            <person name="Niesbach-Kloesgen U."/>
            <person name="Patschkowski T."/>
            <person name="Rueckert C."/>
            <person name="Rupp O."/>
            <person name="Schneicker S."/>
            <person name="Schuster S.C."/>
            <person name="Vorhoelter F.J."/>
            <person name="Weber E."/>
            <person name="Puehler A."/>
            <person name="Bonas U."/>
            <person name="Bartels D."/>
            <person name="Kaiser O."/>
        </authorList>
    </citation>
    <scope>NUCLEOTIDE SEQUENCE [LARGE SCALE GENOMIC DNA]</scope>
    <source>
        <strain evidence="1 2">85-10</strain>
    </source>
</reference>
<gene>
    <name evidence="1" type="ordered locus">XCV0103</name>
</gene>
<dbReference type="AlphaFoldDB" id="Q3BZH9"/>
<sequence length="141" mass="15498">MGFWRLRNIPRTAHHHAPWPRRSAPGRDEPVPIRPFPTLYRTSMIVIDHAPADWFLLSEGDRSWLDINCTISAAGFSILLLLDATERAAVLAGQHAACATLAAHVQARPHDYAARDSSATDGKRVLAAVRQWRARGSTAAG</sequence>
<dbReference type="KEGG" id="xcv:XCV0103"/>
<dbReference type="Proteomes" id="UP000007069">
    <property type="component" value="Chromosome"/>
</dbReference>
<organism evidence="2">
    <name type="scientific">Xanthomonas euvesicatoria pv. vesicatoria (strain 85-10)</name>
    <name type="common">Xanthomonas campestris pv. vesicatoria</name>
    <dbReference type="NCBI Taxonomy" id="316273"/>
    <lineage>
        <taxon>Bacteria</taxon>
        <taxon>Pseudomonadati</taxon>
        <taxon>Pseudomonadota</taxon>
        <taxon>Gammaproteobacteria</taxon>
        <taxon>Lysobacterales</taxon>
        <taxon>Lysobacteraceae</taxon>
        <taxon>Xanthomonas</taxon>
    </lineage>
</organism>
<proteinExistence type="predicted"/>
<dbReference type="EMBL" id="AM039952">
    <property type="protein sequence ID" value="CAJ21734.1"/>
    <property type="molecule type" value="Genomic_DNA"/>
</dbReference>
<dbReference type="eggNOG" id="ENOG5033AFP">
    <property type="taxonomic scope" value="Bacteria"/>
</dbReference>
<protein>
    <submittedName>
        <fullName evidence="1">Uncharacterized protein</fullName>
    </submittedName>
</protein>
<dbReference type="STRING" id="456327.BJD11_22395"/>
<evidence type="ECO:0000313" key="1">
    <source>
        <dbReference type="EMBL" id="CAJ21734.1"/>
    </source>
</evidence>
<dbReference type="HOGENOM" id="CLU_156641_0_0_6"/>
<evidence type="ECO:0000313" key="2">
    <source>
        <dbReference type="Proteomes" id="UP000007069"/>
    </source>
</evidence>
<accession>Q3BZH9</accession>